<dbReference type="EMBL" id="JACVVK020000429">
    <property type="protein sequence ID" value="KAK7474670.1"/>
    <property type="molecule type" value="Genomic_DNA"/>
</dbReference>
<evidence type="ECO:0000313" key="1">
    <source>
        <dbReference type="EMBL" id="KAK7474670.1"/>
    </source>
</evidence>
<organism evidence="1 2">
    <name type="scientific">Batillaria attramentaria</name>
    <dbReference type="NCBI Taxonomy" id="370345"/>
    <lineage>
        <taxon>Eukaryota</taxon>
        <taxon>Metazoa</taxon>
        <taxon>Spiralia</taxon>
        <taxon>Lophotrochozoa</taxon>
        <taxon>Mollusca</taxon>
        <taxon>Gastropoda</taxon>
        <taxon>Caenogastropoda</taxon>
        <taxon>Sorbeoconcha</taxon>
        <taxon>Cerithioidea</taxon>
        <taxon>Batillariidae</taxon>
        <taxon>Batillaria</taxon>
    </lineage>
</organism>
<gene>
    <name evidence="1" type="ORF">BaRGS_00034094</name>
</gene>
<evidence type="ECO:0000313" key="2">
    <source>
        <dbReference type="Proteomes" id="UP001519460"/>
    </source>
</evidence>
<keyword evidence="2" id="KW-1185">Reference proteome</keyword>
<sequence length="170" mass="19991">MTQHVRYADGTEDAVYSFVNFTKENLTQCFTESRNVRFNATAGRISWHEEAKDTIDPEKNDRIHLFCSITFILPPDSIAYFRVIKEAYEDEPLLWYLYDMIEPRHNKAFELTNEGFSHSHVVKMELYLMNYHNPFTLILNFTAVPKTYRPQLEIATSSVKGRNTVLRPFL</sequence>
<name>A0ABD0JJ57_9CAEN</name>
<dbReference type="AlphaFoldDB" id="A0ABD0JJ57"/>
<protein>
    <submittedName>
        <fullName evidence="1">Uncharacterized protein</fullName>
    </submittedName>
</protein>
<dbReference type="Proteomes" id="UP001519460">
    <property type="component" value="Unassembled WGS sequence"/>
</dbReference>
<reference evidence="1 2" key="1">
    <citation type="journal article" date="2023" name="Sci. Data">
        <title>Genome assembly of the Korean intertidal mud-creeper Batillaria attramentaria.</title>
        <authorList>
            <person name="Patra A.K."/>
            <person name="Ho P.T."/>
            <person name="Jun S."/>
            <person name="Lee S.J."/>
            <person name="Kim Y."/>
            <person name="Won Y.J."/>
        </authorList>
    </citation>
    <scope>NUCLEOTIDE SEQUENCE [LARGE SCALE GENOMIC DNA]</scope>
    <source>
        <strain evidence="1">Wonlab-2016</strain>
    </source>
</reference>
<accession>A0ABD0JJ57</accession>
<comment type="caution">
    <text evidence="1">The sequence shown here is derived from an EMBL/GenBank/DDBJ whole genome shotgun (WGS) entry which is preliminary data.</text>
</comment>
<proteinExistence type="predicted"/>